<evidence type="ECO:0000256" key="1">
    <source>
        <dbReference type="SAM" id="MobiDB-lite"/>
    </source>
</evidence>
<dbReference type="AlphaFoldDB" id="A0A0B7C3T2"/>
<protein>
    <submittedName>
        <fullName evidence="2">Uncharacterized protein</fullName>
    </submittedName>
</protein>
<organism evidence="2">
    <name type="scientific">Arion vulgaris</name>
    <dbReference type="NCBI Taxonomy" id="1028688"/>
    <lineage>
        <taxon>Eukaryota</taxon>
        <taxon>Metazoa</taxon>
        <taxon>Spiralia</taxon>
        <taxon>Lophotrochozoa</taxon>
        <taxon>Mollusca</taxon>
        <taxon>Gastropoda</taxon>
        <taxon>Heterobranchia</taxon>
        <taxon>Euthyneura</taxon>
        <taxon>Panpulmonata</taxon>
        <taxon>Eupulmonata</taxon>
        <taxon>Stylommatophora</taxon>
        <taxon>Helicina</taxon>
        <taxon>Arionoidea</taxon>
        <taxon>Arionidae</taxon>
        <taxon>Arion</taxon>
    </lineage>
</organism>
<feature type="compositionally biased region" description="Polar residues" evidence="1">
    <location>
        <begin position="1"/>
        <end position="20"/>
    </location>
</feature>
<accession>A0A0B7C3T2</accession>
<proteinExistence type="predicted"/>
<sequence>QRDSSATSGYTSQAGRSDLNSLVVPRRGAVVNTSAGPETERGTWRDERTDSGAGNDNTQAPSAGVSTNT</sequence>
<gene>
    <name evidence="2" type="primary">ORF222250</name>
</gene>
<feature type="compositionally biased region" description="Polar residues" evidence="1">
    <location>
        <begin position="52"/>
        <end position="69"/>
    </location>
</feature>
<feature type="compositionally biased region" description="Basic and acidic residues" evidence="1">
    <location>
        <begin position="38"/>
        <end position="50"/>
    </location>
</feature>
<name>A0A0B7C3T2_9EUPU</name>
<evidence type="ECO:0000313" key="2">
    <source>
        <dbReference type="EMBL" id="CEK99837.1"/>
    </source>
</evidence>
<feature type="region of interest" description="Disordered" evidence="1">
    <location>
        <begin position="1"/>
        <end position="69"/>
    </location>
</feature>
<reference evidence="2" key="1">
    <citation type="submission" date="2014-12" db="EMBL/GenBank/DDBJ databases">
        <title>Insight into the proteome of Arion vulgaris.</title>
        <authorList>
            <person name="Aradska J."/>
            <person name="Bulat T."/>
            <person name="Smidak R."/>
            <person name="Sarate P."/>
            <person name="Gangsoo J."/>
            <person name="Sialana F."/>
            <person name="Bilban M."/>
            <person name="Lubec G."/>
        </authorList>
    </citation>
    <scope>NUCLEOTIDE SEQUENCE</scope>
    <source>
        <tissue evidence="2">Skin</tissue>
    </source>
</reference>
<dbReference type="EMBL" id="HACG01052966">
    <property type="protein sequence ID" value="CEK99837.1"/>
    <property type="molecule type" value="Transcribed_RNA"/>
</dbReference>
<feature type="non-terminal residue" evidence="2">
    <location>
        <position position="1"/>
    </location>
</feature>
<feature type="non-terminal residue" evidence="2">
    <location>
        <position position="69"/>
    </location>
</feature>